<feature type="transmembrane region" description="Helical" evidence="1">
    <location>
        <begin position="78"/>
        <end position="102"/>
    </location>
</feature>
<name>A9DM54_9FLAO</name>
<dbReference type="OrthoDB" id="1450748at2"/>
<evidence type="ECO:0000313" key="2">
    <source>
        <dbReference type="EMBL" id="EDP97631.1"/>
    </source>
</evidence>
<reference evidence="2 3" key="1">
    <citation type="journal article" date="2011" name="J. Bacteriol.">
        <title>Genome sequence of the algicidal bacterium Kordia algicida OT-1.</title>
        <authorList>
            <person name="Lee H.S."/>
            <person name="Kang S.G."/>
            <person name="Kwon K.K."/>
            <person name="Lee J.H."/>
            <person name="Kim S.J."/>
        </authorList>
    </citation>
    <scope>NUCLEOTIDE SEQUENCE [LARGE SCALE GENOMIC DNA]</scope>
    <source>
        <strain evidence="2 3">OT-1</strain>
    </source>
</reference>
<dbReference type="EMBL" id="ABIB01000002">
    <property type="protein sequence ID" value="EDP97631.1"/>
    <property type="molecule type" value="Genomic_DNA"/>
</dbReference>
<feature type="transmembrane region" description="Helical" evidence="1">
    <location>
        <begin position="38"/>
        <end position="58"/>
    </location>
</feature>
<accession>A9DM54</accession>
<evidence type="ECO:0000313" key="3">
    <source>
        <dbReference type="Proteomes" id="UP000002945"/>
    </source>
</evidence>
<dbReference type="RefSeq" id="WP_007096679.1">
    <property type="nucleotide sequence ID" value="NZ_CP142125.1"/>
</dbReference>
<dbReference type="HOGENOM" id="CLU_1641537_0_0_10"/>
<dbReference type="STRING" id="391587.KAOT1_20752"/>
<feature type="transmembrane region" description="Helical" evidence="1">
    <location>
        <begin position="114"/>
        <end position="137"/>
    </location>
</feature>
<keyword evidence="1" id="KW-1133">Transmembrane helix</keyword>
<keyword evidence="1" id="KW-0812">Transmembrane</keyword>
<evidence type="ECO:0000256" key="1">
    <source>
        <dbReference type="SAM" id="Phobius"/>
    </source>
</evidence>
<organism evidence="2 3">
    <name type="scientific">Kordia algicida OT-1</name>
    <dbReference type="NCBI Taxonomy" id="391587"/>
    <lineage>
        <taxon>Bacteria</taxon>
        <taxon>Pseudomonadati</taxon>
        <taxon>Bacteroidota</taxon>
        <taxon>Flavobacteriia</taxon>
        <taxon>Flavobacteriales</taxon>
        <taxon>Flavobacteriaceae</taxon>
        <taxon>Kordia</taxon>
    </lineage>
</organism>
<protein>
    <submittedName>
        <fullName evidence="2">Uncharacterized protein</fullName>
    </submittedName>
</protein>
<sequence length="159" mass="18037">MRALKIILIIILAVFLIVMALGFADLLSNNVITQEDRLIAITIGLGFSLGLMAMVYHIKSFRFYNNHTSQKKLYKVAISLWIGAILSGFYFSSIGFLSFLGYFLSMLDGSDESIMSLLMMFSIFLFGALSMLEIFILNKQLKKHRLKQETVEEIDFIGN</sequence>
<comment type="caution">
    <text evidence="2">The sequence shown here is derived from an EMBL/GenBank/DDBJ whole genome shotgun (WGS) entry which is preliminary data.</text>
</comment>
<dbReference type="AlphaFoldDB" id="A9DM54"/>
<proteinExistence type="predicted"/>
<keyword evidence="3" id="KW-1185">Reference proteome</keyword>
<gene>
    <name evidence="2" type="ORF">KAOT1_20752</name>
</gene>
<keyword evidence="1" id="KW-0472">Membrane</keyword>
<dbReference type="Proteomes" id="UP000002945">
    <property type="component" value="Unassembled WGS sequence"/>
</dbReference>